<accession>A0AAD4KKV1</accession>
<dbReference type="PANTHER" id="PTHR46720:SF3">
    <property type="entry name" value="FAD-BINDING DOMAIN-CONTAINING PROTEIN-RELATED"/>
    <property type="match status" value="1"/>
</dbReference>
<dbReference type="GO" id="GO:0044550">
    <property type="term" value="P:secondary metabolite biosynthetic process"/>
    <property type="evidence" value="ECO:0007669"/>
    <property type="project" value="TreeGrafter"/>
</dbReference>
<dbReference type="GO" id="GO:0071949">
    <property type="term" value="F:FAD binding"/>
    <property type="evidence" value="ECO:0007669"/>
    <property type="project" value="InterPro"/>
</dbReference>
<dbReference type="PANTHER" id="PTHR46720">
    <property type="entry name" value="HYDROXYLASE, PUTATIVE (AFU_ORTHOLOGUE AFUA_3G01460)-RELATED"/>
    <property type="match status" value="1"/>
</dbReference>
<dbReference type="GO" id="GO:0016491">
    <property type="term" value="F:oxidoreductase activity"/>
    <property type="evidence" value="ECO:0007669"/>
    <property type="project" value="UniProtKB-KW"/>
</dbReference>
<organism evidence="6 7">
    <name type="scientific">Talaromyces proteolyticus</name>
    <dbReference type="NCBI Taxonomy" id="1131652"/>
    <lineage>
        <taxon>Eukaryota</taxon>
        <taxon>Fungi</taxon>
        <taxon>Dikarya</taxon>
        <taxon>Ascomycota</taxon>
        <taxon>Pezizomycotina</taxon>
        <taxon>Eurotiomycetes</taxon>
        <taxon>Eurotiomycetidae</taxon>
        <taxon>Eurotiales</taxon>
        <taxon>Trichocomaceae</taxon>
        <taxon>Talaromyces</taxon>
        <taxon>Talaromyces sect. Bacilispori</taxon>
    </lineage>
</organism>
<keyword evidence="4" id="KW-1133">Transmembrane helix</keyword>
<dbReference type="InterPro" id="IPR051104">
    <property type="entry name" value="FAD_monoxygenase"/>
</dbReference>
<dbReference type="EMBL" id="JAJTJA010000010">
    <property type="protein sequence ID" value="KAH8693298.1"/>
    <property type="molecule type" value="Genomic_DNA"/>
</dbReference>
<feature type="domain" description="FAD-binding" evidence="5">
    <location>
        <begin position="19"/>
        <end position="357"/>
    </location>
</feature>
<reference evidence="6" key="1">
    <citation type="submission" date="2021-12" db="EMBL/GenBank/DDBJ databases">
        <title>Convergent genome expansion in fungi linked to evolution of root-endophyte symbiosis.</title>
        <authorList>
            <consortium name="DOE Joint Genome Institute"/>
            <person name="Ke Y.-H."/>
            <person name="Bonito G."/>
            <person name="Liao H.-L."/>
            <person name="Looney B."/>
            <person name="Rojas-Flechas A."/>
            <person name="Nash J."/>
            <person name="Hameed K."/>
            <person name="Schadt C."/>
            <person name="Martin F."/>
            <person name="Crous P.W."/>
            <person name="Miettinen O."/>
            <person name="Magnuson J.K."/>
            <person name="Labbe J."/>
            <person name="Jacobson D."/>
            <person name="Doktycz M.J."/>
            <person name="Veneault-Fourrey C."/>
            <person name="Kuo A."/>
            <person name="Mondo S."/>
            <person name="Calhoun S."/>
            <person name="Riley R."/>
            <person name="Ohm R."/>
            <person name="LaButti K."/>
            <person name="Andreopoulos B."/>
            <person name="Pangilinan J."/>
            <person name="Nolan M."/>
            <person name="Tritt A."/>
            <person name="Clum A."/>
            <person name="Lipzen A."/>
            <person name="Daum C."/>
            <person name="Barry K."/>
            <person name="Grigoriev I.V."/>
            <person name="Vilgalys R."/>
        </authorList>
    </citation>
    <scope>NUCLEOTIDE SEQUENCE</scope>
    <source>
        <strain evidence="6">PMI_201</strain>
    </source>
</reference>
<keyword evidence="3" id="KW-0560">Oxidoreductase</keyword>
<dbReference type="AlphaFoldDB" id="A0AAD4KKV1"/>
<dbReference type="PRINTS" id="PR00420">
    <property type="entry name" value="RNGMNOXGNASE"/>
</dbReference>
<feature type="transmembrane region" description="Helical" evidence="4">
    <location>
        <begin position="20"/>
        <end position="37"/>
    </location>
</feature>
<evidence type="ECO:0000313" key="7">
    <source>
        <dbReference type="Proteomes" id="UP001201262"/>
    </source>
</evidence>
<evidence type="ECO:0000256" key="1">
    <source>
        <dbReference type="ARBA" id="ARBA00022630"/>
    </source>
</evidence>
<keyword evidence="1" id="KW-0285">Flavoprotein</keyword>
<dbReference type="GeneID" id="70242083"/>
<dbReference type="Pfam" id="PF01494">
    <property type="entry name" value="FAD_binding_3"/>
    <property type="match status" value="1"/>
</dbReference>
<dbReference type="InterPro" id="IPR002938">
    <property type="entry name" value="FAD-bd"/>
</dbReference>
<evidence type="ECO:0000313" key="6">
    <source>
        <dbReference type="EMBL" id="KAH8693298.1"/>
    </source>
</evidence>
<comment type="caution">
    <text evidence="6">The sequence shown here is derived from an EMBL/GenBank/DDBJ whole genome shotgun (WGS) entry which is preliminary data.</text>
</comment>
<dbReference type="Gene3D" id="3.50.50.60">
    <property type="entry name" value="FAD/NAD(P)-binding domain"/>
    <property type="match status" value="1"/>
</dbReference>
<dbReference type="SUPFAM" id="SSF54373">
    <property type="entry name" value="FAD-linked reductases, C-terminal domain"/>
    <property type="match status" value="1"/>
</dbReference>
<name>A0AAD4KKV1_9EURO</name>
<keyword evidence="2" id="KW-0274">FAD</keyword>
<evidence type="ECO:0000259" key="5">
    <source>
        <dbReference type="Pfam" id="PF01494"/>
    </source>
</evidence>
<dbReference type="RefSeq" id="XP_046069171.1">
    <property type="nucleotide sequence ID" value="XM_046211796.1"/>
</dbReference>
<evidence type="ECO:0000256" key="4">
    <source>
        <dbReference type="SAM" id="Phobius"/>
    </source>
</evidence>
<keyword evidence="4" id="KW-0472">Membrane</keyword>
<dbReference type="Proteomes" id="UP001201262">
    <property type="component" value="Unassembled WGS sequence"/>
</dbReference>
<keyword evidence="4" id="KW-0812">Transmembrane</keyword>
<keyword evidence="7" id="KW-1185">Reference proteome</keyword>
<evidence type="ECO:0000256" key="2">
    <source>
        <dbReference type="ARBA" id="ARBA00022827"/>
    </source>
</evidence>
<protein>
    <recommendedName>
        <fullName evidence="5">FAD-binding domain-containing protein</fullName>
    </recommendedName>
</protein>
<proteinExistence type="predicted"/>
<sequence>MGDIQRNCQGHDGPKPPLDVAVVGGGIIGVVTALGFLQRGMNVVIYERAAKFEEIGAAIGFTGVARECMQRLNPRILEVLRQVGQRSPHETVRYWDGFHPRTKESAEQEESSLLFDVPQQGLAFWACLRSHFLCGMVDQLPEGSVQFGKQLVNYTDSDGSEKVKLHFADATTAEADVVIGCDGIHSATRKLLLGKEHPASNPSYSHKLVFRALVSFPGAVAALGADKASDQCLHLGPGAHMVSFPVNNGAMYNIVLAIHDSQEWPDPYTMTATSTREEVSSVMEHWGPHLTEIIGLLPEKLTKYGVFDMAENPAPTYASGRVCIAGDAAHASSPFHGSGACMGVEDALVLSELLDHVQSLPVSARPHSLAAALQAFSTVRIERSQWLVQSSREIGDIYEWRYPDTGEDSAKCKAEFEWRTKKIWDFDVDAMVAESKKEYDKLATSTVY</sequence>
<dbReference type="FunFam" id="3.50.50.60:FF:000153">
    <property type="entry name" value="Salicylate hydroxylase, putative"/>
    <property type="match status" value="1"/>
</dbReference>
<dbReference type="InterPro" id="IPR036188">
    <property type="entry name" value="FAD/NAD-bd_sf"/>
</dbReference>
<gene>
    <name evidence="6" type="ORF">BGW36DRAFT_302536</name>
</gene>
<evidence type="ECO:0000256" key="3">
    <source>
        <dbReference type="ARBA" id="ARBA00023002"/>
    </source>
</evidence>
<dbReference type="SUPFAM" id="SSF51905">
    <property type="entry name" value="FAD/NAD(P)-binding domain"/>
    <property type="match status" value="1"/>
</dbReference>